<evidence type="ECO:0000313" key="4">
    <source>
        <dbReference type="Proteomes" id="UP000767238"/>
    </source>
</evidence>
<feature type="compositionally biased region" description="Low complexity" evidence="1">
    <location>
        <begin position="11"/>
        <end position="27"/>
    </location>
</feature>
<organism evidence="3 4">
    <name type="scientific">Aureobasidium melanogenum</name>
    <name type="common">Aureobasidium pullulans var. melanogenum</name>
    <dbReference type="NCBI Taxonomy" id="46634"/>
    <lineage>
        <taxon>Eukaryota</taxon>
        <taxon>Fungi</taxon>
        <taxon>Dikarya</taxon>
        <taxon>Ascomycota</taxon>
        <taxon>Pezizomycotina</taxon>
        <taxon>Dothideomycetes</taxon>
        <taxon>Dothideomycetidae</taxon>
        <taxon>Dothideales</taxon>
        <taxon>Saccotheciaceae</taxon>
        <taxon>Aureobasidium</taxon>
    </lineage>
</organism>
<dbReference type="PANTHER" id="PTHR21310">
    <property type="entry name" value="AMINOGLYCOSIDE PHOSPHOTRANSFERASE-RELATED-RELATED"/>
    <property type="match status" value="1"/>
</dbReference>
<dbReference type="InterPro" id="IPR011009">
    <property type="entry name" value="Kinase-like_dom_sf"/>
</dbReference>
<dbReference type="AlphaFoldDB" id="A0A9P8K431"/>
<dbReference type="OrthoDB" id="10003767at2759"/>
<dbReference type="InterPro" id="IPR002575">
    <property type="entry name" value="Aminoglycoside_PTrfase"/>
</dbReference>
<protein>
    <recommendedName>
        <fullName evidence="2">Aminoglycoside phosphotransferase domain-containing protein</fullName>
    </recommendedName>
</protein>
<reference evidence="3" key="1">
    <citation type="journal article" date="2021" name="J Fungi (Basel)">
        <title>Virulence traits and population genomics of the black yeast Aureobasidium melanogenum.</title>
        <authorList>
            <person name="Cernosa A."/>
            <person name="Sun X."/>
            <person name="Gostincar C."/>
            <person name="Fang C."/>
            <person name="Gunde-Cimerman N."/>
            <person name="Song Z."/>
        </authorList>
    </citation>
    <scope>NUCLEOTIDE SEQUENCE</scope>
    <source>
        <strain evidence="3">EXF-8016</strain>
    </source>
</reference>
<dbReference type="EMBL" id="JAHFYH010000138">
    <property type="protein sequence ID" value="KAH0211440.1"/>
    <property type="molecule type" value="Genomic_DNA"/>
</dbReference>
<comment type="caution">
    <text evidence="3">The sequence shown here is derived from an EMBL/GenBank/DDBJ whole genome shotgun (WGS) entry which is preliminary data.</text>
</comment>
<evidence type="ECO:0000256" key="1">
    <source>
        <dbReference type="SAM" id="MobiDB-lite"/>
    </source>
</evidence>
<accession>A0A9P8K431</accession>
<dbReference type="InterPro" id="IPR051678">
    <property type="entry name" value="AGP_Transferase"/>
</dbReference>
<feature type="non-terminal residue" evidence="3">
    <location>
        <position position="457"/>
    </location>
</feature>
<sequence length="457" mass="51613">MAETHDTESLSNDSSRSTTPNSTSTYRYSHEPFDTFREKVVALACDIGFTSIENIARIPGGSFNRIVAADLHSYDIASTTQKVVLRIPRFVRDEDLPYKDLLNQFSILEAIANFGIQVPRVLAYDCTSSNALGMPYSLHTRLEGQGLDLTYGDMTVSERLSTASELVRILVAMENVKFQSSGRLGSSGAVPDRKRIDEVDESSASDILQVQGFGVGVGSSRSKTTDSTPTSLQELLNMQLNGWLQHELSNDHKSFVADMFKRLQDIQIEMNELGFFEDRASLNSSILYHWDLEPRNIIVERRSTVASSDVSGTHHIQIKGVLDWDDALSVPPLLARKPPVWLWDFSDDETLPSSVLAHYDGHFDILPAELYNEAGDRLSEADLQVKEFLESEIAEKLYGNPSPASREAYFDDAYGRGRWLRRLWRFALEGFSDDQHIDRFKEFDRAWSEYRETQPTT</sequence>
<evidence type="ECO:0000313" key="3">
    <source>
        <dbReference type="EMBL" id="KAH0211440.1"/>
    </source>
</evidence>
<dbReference type="Pfam" id="PF01636">
    <property type="entry name" value="APH"/>
    <property type="match status" value="1"/>
</dbReference>
<name>A0A9P8K431_AURME</name>
<feature type="region of interest" description="Disordered" evidence="1">
    <location>
        <begin position="1"/>
        <end position="28"/>
    </location>
</feature>
<reference evidence="3" key="2">
    <citation type="submission" date="2021-08" db="EMBL/GenBank/DDBJ databases">
        <authorList>
            <person name="Gostincar C."/>
            <person name="Sun X."/>
            <person name="Song Z."/>
            <person name="Gunde-Cimerman N."/>
        </authorList>
    </citation>
    <scope>NUCLEOTIDE SEQUENCE</scope>
    <source>
        <strain evidence="3">EXF-8016</strain>
    </source>
</reference>
<proteinExistence type="predicted"/>
<evidence type="ECO:0000259" key="2">
    <source>
        <dbReference type="Pfam" id="PF01636"/>
    </source>
</evidence>
<gene>
    <name evidence="3" type="ORF">KCV03_g9728</name>
</gene>
<dbReference type="PANTHER" id="PTHR21310:SF56">
    <property type="entry name" value="AMINOGLYCOSIDE PHOSPHOTRANSFERASE DOMAIN-CONTAINING PROTEIN"/>
    <property type="match status" value="1"/>
</dbReference>
<dbReference type="Proteomes" id="UP000767238">
    <property type="component" value="Unassembled WGS sequence"/>
</dbReference>
<dbReference type="SUPFAM" id="SSF56112">
    <property type="entry name" value="Protein kinase-like (PK-like)"/>
    <property type="match status" value="1"/>
</dbReference>
<feature type="domain" description="Aminoglycoside phosphotransferase" evidence="2">
    <location>
        <begin position="76"/>
        <end position="332"/>
    </location>
</feature>